<feature type="region of interest" description="Disordered" evidence="1">
    <location>
        <begin position="713"/>
        <end position="734"/>
    </location>
</feature>
<feature type="region of interest" description="Disordered" evidence="1">
    <location>
        <begin position="330"/>
        <end position="369"/>
    </location>
</feature>
<organism evidence="4 5">
    <name type="scientific">Marinobacter persicus</name>
    <dbReference type="NCBI Taxonomy" id="930118"/>
    <lineage>
        <taxon>Bacteria</taxon>
        <taxon>Pseudomonadati</taxon>
        <taxon>Pseudomonadota</taxon>
        <taxon>Gammaproteobacteria</taxon>
        <taxon>Pseudomonadales</taxon>
        <taxon>Marinobacteraceae</taxon>
        <taxon>Marinobacter</taxon>
    </lineage>
</organism>
<dbReference type="Pfam" id="PF00990">
    <property type="entry name" value="GGDEF"/>
    <property type="match status" value="1"/>
</dbReference>
<gene>
    <name evidence="4" type="ORF">SAMN05216429_102107</name>
</gene>
<dbReference type="CDD" id="cd01948">
    <property type="entry name" value="EAL"/>
    <property type="match status" value="1"/>
</dbReference>
<evidence type="ECO:0000256" key="1">
    <source>
        <dbReference type="SAM" id="MobiDB-lite"/>
    </source>
</evidence>
<dbReference type="PROSITE" id="PS50887">
    <property type="entry name" value="GGDEF"/>
    <property type="match status" value="1"/>
</dbReference>
<dbReference type="Proteomes" id="UP000199445">
    <property type="component" value="Unassembled WGS sequence"/>
</dbReference>
<evidence type="ECO:0000313" key="5">
    <source>
        <dbReference type="Proteomes" id="UP000199445"/>
    </source>
</evidence>
<accession>A0A1I3QTV1</accession>
<dbReference type="InterPro" id="IPR050706">
    <property type="entry name" value="Cyclic-di-GMP_PDE-like"/>
</dbReference>
<dbReference type="EMBL" id="FOSC01000002">
    <property type="protein sequence ID" value="SFJ36537.1"/>
    <property type="molecule type" value="Genomic_DNA"/>
</dbReference>
<dbReference type="CDD" id="cd01949">
    <property type="entry name" value="GGDEF"/>
    <property type="match status" value="1"/>
</dbReference>
<proteinExistence type="predicted"/>
<protein>
    <submittedName>
        <fullName evidence="4">Diguanylate cyclase (GGDEF) domain-containing protein</fullName>
    </submittedName>
</protein>
<dbReference type="PANTHER" id="PTHR33121:SF23">
    <property type="entry name" value="CYCLIC DI-GMP PHOSPHODIESTERASE PDEB"/>
    <property type="match status" value="1"/>
</dbReference>
<dbReference type="SUPFAM" id="SSF55073">
    <property type="entry name" value="Nucleotide cyclase"/>
    <property type="match status" value="1"/>
</dbReference>
<feature type="domain" description="GGDEF" evidence="3">
    <location>
        <begin position="860"/>
        <end position="990"/>
    </location>
</feature>
<dbReference type="Pfam" id="PF07793">
    <property type="entry name" value="DUF1631"/>
    <property type="match status" value="1"/>
</dbReference>
<dbReference type="Pfam" id="PF00563">
    <property type="entry name" value="EAL"/>
    <property type="match status" value="1"/>
</dbReference>
<dbReference type="SUPFAM" id="SSF141868">
    <property type="entry name" value="EAL domain-like"/>
    <property type="match status" value="1"/>
</dbReference>
<dbReference type="InterPro" id="IPR035919">
    <property type="entry name" value="EAL_sf"/>
</dbReference>
<dbReference type="SMART" id="SM00052">
    <property type="entry name" value="EAL"/>
    <property type="match status" value="1"/>
</dbReference>
<evidence type="ECO:0000313" key="4">
    <source>
        <dbReference type="EMBL" id="SFJ36537.1"/>
    </source>
</evidence>
<feature type="domain" description="EAL" evidence="2">
    <location>
        <begin position="998"/>
        <end position="1249"/>
    </location>
</feature>
<keyword evidence="5" id="KW-1185">Reference proteome</keyword>
<name>A0A1I3QTV1_9GAMM</name>
<dbReference type="Gene3D" id="3.30.70.270">
    <property type="match status" value="1"/>
</dbReference>
<dbReference type="InterPro" id="IPR001633">
    <property type="entry name" value="EAL_dom"/>
</dbReference>
<dbReference type="SUPFAM" id="SSF141371">
    <property type="entry name" value="PilZ domain-like"/>
    <property type="match status" value="1"/>
</dbReference>
<evidence type="ECO:0000259" key="2">
    <source>
        <dbReference type="PROSITE" id="PS50883"/>
    </source>
</evidence>
<dbReference type="RefSeq" id="WP_091701250.1">
    <property type="nucleotide sequence ID" value="NZ_BMYN01000002.1"/>
</dbReference>
<dbReference type="OrthoDB" id="9787514at2"/>
<sequence>MDPKERRSSTRQPIKLAARIETDDGLSLPCRIADFCAEGLFIRYSSDTSVKLDRAFVGGMPEELVVRFRSADGKRSHELYAKPVRRIDGAMGVQLTRPNPQALDAMLQWCGGQVSQRPSSLKAPSEQVQFVLRQSSRAIIRFVEPLMAKCCARTVEALRESALQAGSNQLANEYMDGSGLIKSRQKVIWRTMASYLEAPLKPEQKGVAPSSLSVVDKNEFEDWLAVRVMVTRADTRFRGELLPLKLRLDELAIANRTGHHNPLGPALVCEAFHQALAPLRVSREVEKVCLKVFEDTVINELEPLYQELNSILVRQGVLPDLDLSRYLSDQVRSAEKPAPPAKATEAPPVEPEPSSPAPQASPARANQRAGTDFRGYARAAQTAFSTVRNLLGTLQASRQAQGENDVSPLPANARPVSPSELQAQLQQLQTITPSASASPESLRERVLGKIREQQNLRLDDEQQETLDVVDRFFKSVVESPKLGEFGQSRLRQLEVPVLKVVMHNPAFFEDKDSPVRAVMNRLAQLGVKGGRLNPVVQRRVDELVQRIATEFEQDTGIFEQTVTELDTLIDRQNLVYRRNVERVTAAAEGAQKVADSKAAVAEALDSRLAGKMVPKAIISLLDSGWRDLMSLTWIRQGPDSQLWQHYLAVIDSLLAFGEDPDSGVNLPELLRLIQDGLASISSNHLPSSQIREELKRFLVRQPDSAPEMVQVPAARPDTGQDPVTERFSDDPDQRSLQRWMNRARQLRTGDWLRDQTRPDEPQYVRLVWVARSFSRFVFVNHQGMRVVELELPELARQMRKGIIVPDTQYDRPLVDESIDRMVRSVYDQLSWVSTHDELTGLLNRREFERMVEQQLVHHEDNRTLLHLDLRGFRLLSDTAGYQAADQALKRVADILKGHTADGMPVARLADTEFGMLVPSEHDELQARQLLQALEAEKFTFNGRDYQLSANIGLVPELPALVSADRWLRASERALYNARKQGPGKVSPYAPDSDDQGRQEQIAARVAGLNDPNNESMLLRCQKIIPLHSQARLPTQYEILISMYDDSGGMITGQDFINMAERYDRMQVVDRWVVGHMLDWLREKAPDAGQVAGVCINLSGHSLNDQGLLEFVYEKLSQKDAPIERLWFEVTEASAIQDVQAVAEFMAEMQELGCRFCLANFGSGPGSFEFMRELPVDMIKIDSAFTAGVDSSETDRAMVKSMVDMAHYMNREVIAAKVESRTVLDTLKQLGVDYAQGFLIEKPKSLDSLV</sequence>
<dbReference type="InterPro" id="IPR029787">
    <property type="entry name" value="Nucleotide_cyclase"/>
</dbReference>
<dbReference type="Gene3D" id="3.20.20.450">
    <property type="entry name" value="EAL domain"/>
    <property type="match status" value="1"/>
</dbReference>
<dbReference type="SMART" id="SM00267">
    <property type="entry name" value="GGDEF"/>
    <property type="match status" value="1"/>
</dbReference>
<dbReference type="InterPro" id="IPR043128">
    <property type="entry name" value="Rev_trsase/Diguanyl_cyclase"/>
</dbReference>
<dbReference type="InterPro" id="IPR000160">
    <property type="entry name" value="GGDEF_dom"/>
</dbReference>
<dbReference type="AlphaFoldDB" id="A0A1I3QTV1"/>
<feature type="compositionally biased region" description="Basic and acidic residues" evidence="1">
    <location>
        <begin position="723"/>
        <end position="734"/>
    </location>
</feature>
<dbReference type="NCBIfam" id="TIGR00254">
    <property type="entry name" value="GGDEF"/>
    <property type="match status" value="1"/>
</dbReference>
<feature type="compositionally biased region" description="Low complexity" evidence="1">
    <location>
        <begin position="357"/>
        <end position="369"/>
    </location>
</feature>
<dbReference type="GO" id="GO:0071111">
    <property type="term" value="F:cyclic-guanylate-specific phosphodiesterase activity"/>
    <property type="evidence" value="ECO:0007669"/>
    <property type="project" value="InterPro"/>
</dbReference>
<dbReference type="InterPro" id="IPR012434">
    <property type="entry name" value="DUF1631"/>
</dbReference>
<reference evidence="4 5" key="1">
    <citation type="submission" date="2016-10" db="EMBL/GenBank/DDBJ databases">
        <authorList>
            <person name="de Groot N.N."/>
        </authorList>
    </citation>
    <scope>NUCLEOTIDE SEQUENCE [LARGE SCALE GENOMIC DNA]</scope>
    <source>
        <strain evidence="4 5">IBRC-M 10445</strain>
    </source>
</reference>
<dbReference type="PANTHER" id="PTHR33121">
    <property type="entry name" value="CYCLIC DI-GMP PHOSPHODIESTERASE PDEF"/>
    <property type="match status" value="1"/>
</dbReference>
<dbReference type="PROSITE" id="PS50883">
    <property type="entry name" value="EAL"/>
    <property type="match status" value="1"/>
</dbReference>
<evidence type="ECO:0000259" key="3">
    <source>
        <dbReference type="PROSITE" id="PS50887"/>
    </source>
</evidence>